<feature type="region of interest" description="Disordered" evidence="1">
    <location>
        <begin position="116"/>
        <end position="192"/>
    </location>
</feature>
<sequence length="253" mass="26210">MGFCLLCCQHLAILEESGGRGGGEGGGRVEGAVRGRGGEGEEGEKEPGQEAGGGTGGSAEEKRGGGGKDEKPKSAGEGDSRAKERQEENLAENNQEDFCQRSISETDLSDFASKMKNRQMGPAGGASITKSTSVSGDMCNVEKTDGSQSDTTAGTVGTEDKKRRSSIGAKMQAIVGLSRKSRSTSQLSQTAGRDIKDRSGCLTWTQCQGQRVVANLRHRIASEELDAVLASSVGSLLPQGPLGTAAEVKGNVE</sequence>
<dbReference type="GO" id="GO:0042391">
    <property type="term" value="P:regulation of membrane potential"/>
    <property type="evidence" value="ECO:0007669"/>
    <property type="project" value="TreeGrafter"/>
</dbReference>
<dbReference type="GO" id="GO:0031267">
    <property type="term" value="F:small GTPase binding"/>
    <property type="evidence" value="ECO:0007669"/>
    <property type="project" value="InterPro"/>
</dbReference>
<name>A0A9Q0E0G7_9TELE</name>
<comment type="caution">
    <text evidence="2">The sequence shown here is derived from an EMBL/GenBank/DDBJ whole genome shotgun (WGS) entry which is preliminary data.</text>
</comment>
<reference evidence="2" key="1">
    <citation type="submission" date="2022-07" db="EMBL/GenBank/DDBJ databases">
        <title>Chromosome-level genome of Muraenolepis orangiensis.</title>
        <authorList>
            <person name="Kim J."/>
        </authorList>
    </citation>
    <scope>NUCLEOTIDE SEQUENCE</scope>
    <source>
        <strain evidence="2">KU_S4_2022</strain>
        <tissue evidence="2">Muscle</tissue>
    </source>
</reference>
<feature type="compositionally biased region" description="Gly residues" evidence="1">
    <location>
        <begin position="19"/>
        <end position="29"/>
    </location>
</feature>
<evidence type="ECO:0000256" key="1">
    <source>
        <dbReference type="SAM" id="MobiDB-lite"/>
    </source>
</evidence>
<dbReference type="OrthoDB" id="8956098at2759"/>
<dbReference type="EMBL" id="JANIIK010000109">
    <property type="protein sequence ID" value="KAJ3598327.1"/>
    <property type="molecule type" value="Genomic_DNA"/>
</dbReference>
<dbReference type="GO" id="GO:0044325">
    <property type="term" value="F:transmembrane transporter binding"/>
    <property type="evidence" value="ECO:0007669"/>
    <property type="project" value="TreeGrafter"/>
</dbReference>
<feature type="compositionally biased region" description="Basic and acidic residues" evidence="1">
    <location>
        <begin position="59"/>
        <end position="88"/>
    </location>
</feature>
<dbReference type="PANTHER" id="PTHR12157">
    <property type="entry name" value="REGULATING SYNAPTIC MEMBRANE EXOCYTOSIS PROTEIN"/>
    <property type="match status" value="1"/>
</dbReference>
<organism evidence="2 3">
    <name type="scientific">Muraenolepis orangiensis</name>
    <name type="common">Patagonian moray cod</name>
    <dbReference type="NCBI Taxonomy" id="630683"/>
    <lineage>
        <taxon>Eukaryota</taxon>
        <taxon>Metazoa</taxon>
        <taxon>Chordata</taxon>
        <taxon>Craniata</taxon>
        <taxon>Vertebrata</taxon>
        <taxon>Euteleostomi</taxon>
        <taxon>Actinopterygii</taxon>
        <taxon>Neopterygii</taxon>
        <taxon>Teleostei</taxon>
        <taxon>Neoteleostei</taxon>
        <taxon>Acanthomorphata</taxon>
        <taxon>Zeiogadaria</taxon>
        <taxon>Gadariae</taxon>
        <taxon>Gadiformes</taxon>
        <taxon>Muraenolepidoidei</taxon>
        <taxon>Muraenolepididae</taxon>
        <taxon>Muraenolepis</taxon>
    </lineage>
</organism>
<feature type="region of interest" description="Disordered" evidence="1">
    <location>
        <begin position="16"/>
        <end position="103"/>
    </location>
</feature>
<proteinExistence type="predicted"/>
<dbReference type="InterPro" id="IPR039032">
    <property type="entry name" value="Rim-like"/>
</dbReference>
<dbReference type="Proteomes" id="UP001148018">
    <property type="component" value="Unassembled WGS sequence"/>
</dbReference>
<dbReference type="AlphaFoldDB" id="A0A9Q0E0G7"/>
<feature type="compositionally biased region" description="Polar residues" evidence="1">
    <location>
        <begin position="146"/>
        <end position="155"/>
    </location>
</feature>
<gene>
    <name evidence="2" type="ORF">NHX12_001838</name>
</gene>
<evidence type="ECO:0000313" key="2">
    <source>
        <dbReference type="EMBL" id="KAJ3598327.1"/>
    </source>
</evidence>
<dbReference type="GO" id="GO:0048167">
    <property type="term" value="P:regulation of synaptic plasticity"/>
    <property type="evidence" value="ECO:0007669"/>
    <property type="project" value="TreeGrafter"/>
</dbReference>
<dbReference type="GO" id="GO:0050806">
    <property type="term" value="P:positive regulation of synaptic transmission"/>
    <property type="evidence" value="ECO:0007669"/>
    <property type="project" value="TreeGrafter"/>
</dbReference>
<dbReference type="GO" id="GO:0048788">
    <property type="term" value="C:cytoskeleton of presynaptic active zone"/>
    <property type="evidence" value="ECO:0007669"/>
    <property type="project" value="TreeGrafter"/>
</dbReference>
<dbReference type="GO" id="GO:0048791">
    <property type="term" value="P:calcium ion-regulated exocytosis of neurotransmitter"/>
    <property type="evidence" value="ECO:0007669"/>
    <property type="project" value="TreeGrafter"/>
</dbReference>
<evidence type="ECO:0000313" key="3">
    <source>
        <dbReference type="Proteomes" id="UP001148018"/>
    </source>
</evidence>
<dbReference type="PANTHER" id="PTHR12157:SF15">
    <property type="entry name" value="REGULATING SYNAPTIC MEMBRANE EXOCYTOSIS PROTEIN 2"/>
    <property type="match status" value="1"/>
</dbReference>
<keyword evidence="3" id="KW-1185">Reference proteome</keyword>
<protein>
    <submittedName>
        <fullName evidence="2">Uncharacterized protein</fullName>
    </submittedName>
</protein>
<feature type="compositionally biased region" description="Polar residues" evidence="1">
    <location>
        <begin position="91"/>
        <end position="103"/>
    </location>
</feature>
<accession>A0A9Q0E0G7</accession>
<dbReference type="GO" id="GO:2000300">
    <property type="term" value="P:regulation of synaptic vesicle exocytosis"/>
    <property type="evidence" value="ECO:0007669"/>
    <property type="project" value="TreeGrafter"/>
</dbReference>
<dbReference type="GO" id="GO:0042734">
    <property type="term" value="C:presynaptic membrane"/>
    <property type="evidence" value="ECO:0007669"/>
    <property type="project" value="TreeGrafter"/>
</dbReference>